<accession>F3YYJ7</accession>
<dbReference type="eggNOG" id="COG0317">
    <property type="taxonomic scope" value="Bacteria"/>
</dbReference>
<reference evidence="1 2" key="1">
    <citation type="journal article" date="2011" name="J. Bacteriol.">
        <title>Genome sequence of the mercury-methylating and pleomorphic Desulfovibrio africanus Strain Walvis Bay.</title>
        <authorList>
            <person name="Brown S.D."/>
            <person name="Wall J.D."/>
            <person name="Kucken A.M."/>
            <person name="Gilmour C.C."/>
            <person name="Podar M."/>
            <person name="Brandt C.C."/>
            <person name="Teshima H."/>
            <person name="Detter J.C."/>
            <person name="Han C.S."/>
            <person name="Land M.L."/>
            <person name="Lucas S."/>
            <person name="Han J."/>
            <person name="Pennacchio L."/>
            <person name="Nolan M."/>
            <person name="Pitluck S."/>
            <person name="Woyke T."/>
            <person name="Goodwin L."/>
            <person name="Palumbo A.V."/>
            <person name="Elias D.A."/>
        </authorList>
    </citation>
    <scope>NUCLEOTIDE SEQUENCE [LARGE SCALE GENOMIC DNA]</scope>
    <source>
        <strain evidence="1 2">Walvis Bay</strain>
    </source>
</reference>
<dbReference type="RefSeq" id="WP_014260451.1">
    <property type="nucleotide sequence ID" value="NC_016629.1"/>
</dbReference>
<dbReference type="KEGG" id="daf:Desaf_2427"/>
<dbReference type="InterPro" id="IPR052194">
    <property type="entry name" value="MESH1"/>
</dbReference>
<dbReference type="SUPFAM" id="SSF109604">
    <property type="entry name" value="HD-domain/PDEase-like"/>
    <property type="match status" value="1"/>
</dbReference>
<evidence type="ECO:0008006" key="3">
    <source>
        <dbReference type="Google" id="ProtNLM"/>
    </source>
</evidence>
<dbReference type="Gene3D" id="1.10.3210.10">
    <property type="entry name" value="Hypothetical protein af1432"/>
    <property type="match status" value="1"/>
</dbReference>
<sequence length="177" mass="19763">MPWTQGLHVRAWHFAALAHAGQTMPDSDLPYLVHIGSVTLEVTAALVAEGGNADLALPCAILHDTIEDTATSHAQLQTAFNRRIADGVLALSKDPAIPGKLEQMRDSLRRIREQAKEVWMVKLADRIANLSDPRPTWSSERRQAYADEARLILEELGKASDHLRLRLAWCIERFPID</sequence>
<dbReference type="STRING" id="690850.Desaf_2427"/>
<dbReference type="PANTHER" id="PTHR46246">
    <property type="entry name" value="GUANOSINE-3',5'-BIS(DIPHOSPHATE) 3'-PYROPHOSPHOHYDROLASE MESH1"/>
    <property type="match status" value="1"/>
</dbReference>
<dbReference type="GO" id="GO:0008893">
    <property type="term" value="F:guanosine-3',5'-bis(diphosphate) 3'-diphosphatase activity"/>
    <property type="evidence" value="ECO:0007669"/>
    <property type="project" value="TreeGrafter"/>
</dbReference>
<gene>
    <name evidence="1" type="ORF">Desaf_2427</name>
</gene>
<protein>
    <recommendedName>
        <fullName evidence="3">Metal dependent phosphohydrolase</fullName>
    </recommendedName>
</protein>
<dbReference type="AlphaFoldDB" id="F3YYJ7"/>
<dbReference type="PANTHER" id="PTHR46246:SF1">
    <property type="entry name" value="GUANOSINE-3',5'-BIS(DIPHOSPHATE) 3'-PYROPHOSPHOHYDROLASE MESH1"/>
    <property type="match status" value="1"/>
</dbReference>
<dbReference type="Pfam" id="PF13328">
    <property type="entry name" value="HD_4"/>
    <property type="match status" value="1"/>
</dbReference>
<dbReference type="Proteomes" id="UP000007844">
    <property type="component" value="Chromosome"/>
</dbReference>
<name>F3YYJ7_DESAF</name>
<organism evidence="1 2">
    <name type="scientific">Desulfocurvibacter africanus subsp. africanus str. Walvis Bay</name>
    <dbReference type="NCBI Taxonomy" id="690850"/>
    <lineage>
        <taxon>Bacteria</taxon>
        <taxon>Pseudomonadati</taxon>
        <taxon>Thermodesulfobacteriota</taxon>
        <taxon>Desulfovibrionia</taxon>
        <taxon>Desulfovibrionales</taxon>
        <taxon>Desulfovibrionaceae</taxon>
        <taxon>Desulfocurvibacter</taxon>
    </lineage>
</organism>
<dbReference type="HOGENOM" id="CLU_084517_3_0_7"/>
<dbReference type="EMBL" id="CP003221">
    <property type="protein sequence ID" value="EGJ50751.1"/>
    <property type="molecule type" value="Genomic_DNA"/>
</dbReference>
<keyword evidence="2" id="KW-1185">Reference proteome</keyword>
<evidence type="ECO:0000313" key="1">
    <source>
        <dbReference type="EMBL" id="EGJ50751.1"/>
    </source>
</evidence>
<proteinExistence type="predicted"/>
<evidence type="ECO:0000313" key="2">
    <source>
        <dbReference type="Proteomes" id="UP000007844"/>
    </source>
</evidence>